<accession>A0A151K1S5</accession>
<dbReference type="Proteomes" id="UP000078542">
    <property type="component" value="Unassembled WGS sequence"/>
</dbReference>
<sequence>LIVLLKKKVFIRERIVVHISNDNFNWLNDLKPLVSDKNKLNKNSRIIIVGERNFECGLLGFVNCLRKEPGGELVRGVLIQDVEAPKFSLEDPFYLEQLQKDMTINVLRSNKCWGSYRHLKLPRFEAKPVPTAHVCQMVRTNFFETYLSLSLYAFIFFKGSW</sequence>
<reference evidence="2 3" key="1">
    <citation type="submission" date="2016-03" db="EMBL/GenBank/DDBJ databases">
        <title>Cyphomyrmex costatus WGS genome.</title>
        <authorList>
            <person name="Nygaard S."/>
            <person name="Hu H."/>
            <person name="Boomsma J."/>
            <person name="Zhang G."/>
        </authorList>
    </citation>
    <scope>NUCLEOTIDE SEQUENCE [LARGE SCALE GENOMIC DNA]</scope>
    <source>
        <strain evidence="2">MS0001</strain>
        <tissue evidence="2">Whole body</tissue>
    </source>
</reference>
<evidence type="ECO:0000313" key="2">
    <source>
        <dbReference type="EMBL" id="KYN50076.1"/>
    </source>
</evidence>
<organism evidence="2 3">
    <name type="scientific">Cyphomyrmex costatus</name>
    <dbReference type="NCBI Taxonomy" id="456900"/>
    <lineage>
        <taxon>Eukaryota</taxon>
        <taxon>Metazoa</taxon>
        <taxon>Ecdysozoa</taxon>
        <taxon>Arthropoda</taxon>
        <taxon>Hexapoda</taxon>
        <taxon>Insecta</taxon>
        <taxon>Pterygota</taxon>
        <taxon>Neoptera</taxon>
        <taxon>Endopterygota</taxon>
        <taxon>Hymenoptera</taxon>
        <taxon>Apocrita</taxon>
        <taxon>Aculeata</taxon>
        <taxon>Formicoidea</taxon>
        <taxon>Formicidae</taxon>
        <taxon>Myrmicinae</taxon>
        <taxon>Cyphomyrmex</taxon>
    </lineage>
</organism>
<name>A0A151K1S5_9HYME</name>
<dbReference type="InterPro" id="IPR049391">
    <property type="entry name" value="FAS_pseudo-KR"/>
</dbReference>
<keyword evidence="3" id="KW-1185">Reference proteome</keyword>
<proteinExistence type="predicted"/>
<feature type="non-terminal residue" evidence="2">
    <location>
        <position position="1"/>
    </location>
</feature>
<dbReference type="Pfam" id="PF21149">
    <property type="entry name" value="FAS_pseudo-KR"/>
    <property type="match status" value="1"/>
</dbReference>
<evidence type="ECO:0000259" key="1">
    <source>
        <dbReference type="Pfam" id="PF21149"/>
    </source>
</evidence>
<gene>
    <name evidence="2" type="ORF">ALC62_00104</name>
</gene>
<protein>
    <submittedName>
        <fullName evidence="2">Fatty acid synthase</fullName>
    </submittedName>
</protein>
<comment type="caution">
    <text evidence="2">The sequence shown here is derived from an EMBL/GenBank/DDBJ whole genome shotgun (WGS) entry which is preliminary data.</text>
</comment>
<dbReference type="Gene3D" id="3.40.50.720">
    <property type="entry name" value="NAD(P)-binding Rossmann-like Domain"/>
    <property type="match status" value="1"/>
</dbReference>
<dbReference type="Gene3D" id="3.90.180.10">
    <property type="entry name" value="Medium-chain alcohol dehydrogenases, catalytic domain"/>
    <property type="match status" value="1"/>
</dbReference>
<dbReference type="STRING" id="456900.A0A151K1S5"/>
<dbReference type="AlphaFoldDB" id="A0A151K1S5"/>
<dbReference type="EMBL" id="LKEX01009369">
    <property type="protein sequence ID" value="KYN50076.1"/>
    <property type="molecule type" value="Genomic_DNA"/>
</dbReference>
<feature type="domain" description="Fatty acid synthase pseudo-KR" evidence="1">
    <location>
        <begin position="23"/>
        <end position="121"/>
    </location>
</feature>
<evidence type="ECO:0000313" key="3">
    <source>
        <dbReference type="Proteomes" id="UP000078542"/>
    </source>
</evidence>